<organism evidence="3 4">
    <name type="scientific">Dyella japonica DSM 16301</name>
    <dbReference type="NCBI Taxonomy" id="1440762"/>
    <lineage>
        <taxon>Bacteria</taxon>
        <taxon>Pseudomonadati</taxon>
        <taxon>Pseudomonadota</taxon>
        <taxon>Gammaproteobacteria</taxon>
        <taxon>Lysobacterales</taxon>
        <taxon>Rhodanobacteraceae</taxon>
        <taxon>Dyella</taxon>
    </lineage>
</organism>
<dbReference type="Proteomes" id="UP000035481">
    <property type="component" value="Unassembled WGS sequence"/>
</dbReference>
<name>A0A0G9HA95_9GAMM</name>
<keyword evidence="2" id="KW-1133">Transmembrane helix</keyword>
<comment type="caution">
    <text evidence="3">The sequence shown here is derived from an EMBL/GenBank/DDBJ whole genome shotgun (WGS) entry which is preliminary data.</text>
</comment>
<accession>A0A0G9HA95</accession>
<keyword evidence="1" id="KW-0175">Coiled coil</keyword>
<feature type="transmembrane region" description="Helical" evidence="2">
    <location>
        <begin position="39"/>
        <end position="65"/>
    </location>
</feature>
<feature type="transmembrane region" description="Helical" evidence="2">
    <location>
        <begin position="9"/>
        <end position="27"/>
    </location>
</feature>
<evidence type="ECO:0000313" key="3">
    <source>
        <dbReference type="EMBL" id="KLD66134.1"/>
    </source>
</evidence>
<reference evidence="3 4" key="1">
    <citation type="journal article" date="2015" name="Antonie Van Leeuwenhoek">
        <title>A phylogenomic and molecular marker based taxonomic framework for the order Xanthomonadales: proposal to transfer the families Algiphilaceae and Solimonadaceae to the order Nevskiales ord. nov. and to create a new family within the order Xanthomonadales, the family Rhodanobacteraceae fam. nov., containing the genus Rhodanobacter and its closest relatives.</title>
        <authorList>
            <person name="Naushad S."/>
            <person name="Adeolu M."/>
            <person name="Wong S."/>
            <person name="Sohail M."/>
            <person name="Schellhorn H.E."/>
            <person name="Gupta R.S."/>
        </authorList>
    </citation>
    <scope>NUCLEOTIDE SEQUENCE [LARGE SCALE GENOMIC DNA]</scope>
    <source>
        <strain evidence="3 4">DSM 16301</strain>
    </source>
</reference>
<dbReference type="PATRIC" id="fig|1440762.4.peg.31"/>
<keyword evidence="2" id="KW-0812">Transmembrane</keyword>
<proteinExistence type="predicted"/>
<protein>
    <submittedName>
        <fullName evidence="3">Uncharacterized protein</fullName>
    </submittedName>
</protein>
<dbReference type="EMBL" id="JPLA01000001">
    <property type="protein sequence ID" value="KLD66134.1"/>
    <property type="molecule type" value="Genomic_DNA"/>
</dbReference>
<dbReference type="AlphaFoldDB" id="A0A0G9HA95"/>
<evidence type="ECO:0000313" key="4">
    <source>
        <dbReference type="Proteomes" id="UP000035481"/>
    </source>
</evidence>
<feature type="coiled-coil region" evidence="1">
    <location>
        <begin position="87"/>
        <end position="114"/>
    </location>
</feature>
<evidence type="ECO:0000256" key="2">
    <source>
        <dbReference type="SAM" id="Phobius"/>
    </source>
</evidence>
<sequence>MSPLKTREWILIIAIIVCVEAFIAYVSEMHQRSVSALNYVTFAATIVSIVLAVIAILLSVVTTYADKNTSISLRDNVDSLGKKLVVLDQISEKVEGLRNDSKETARRLDSIEKSQQRDYGKEVDANVQGPAPKAGKVGLNYLLGNSTTSTIYACACLYIAHKHAPLKATSSIPTVFEEDSSIKHFEGKTLGELLKYYSQPLFYLLLMLEILTQDSDGTIIFPGDFKDIVTRRLKPFLDDDNFDNIQEDAKYLLDELAKL</sequence>
<evidence type="ECO:0000256" key="1">
    <source>
        <dbReference type="SAM" id="Coils"/>
    </source>
</evidence>
<keyword evidence="2" id="KW-0472">Membrane</keyword>
<gene>
    <name evidence="3" type="ORF">Y882_00165</name>
</gene>
<dbReference type="RefSeq" id="WP_046969843.1">
    <property type="nucleotide sequence ID" value="NZ_JPLA01000001.1"/>
</dbReference>